<protein>
    <submittedName>
        <fullName evidence="1">Uncharacterized protein</fullName>
    </submittedName>
</protein>
<sequence length="51" mass="5639">MARLMIIGEPDTCYLKIPLPTADKRAHLSAYEYSTVLASPRTSNIPFNSAL</sequence>
<dbReference type="AlphaFoldDB" id="A0A1X6MRJ4"/>
<gene>
    <name evidence="1" type="ORF">POSPLADRAFT_1041218</name>
</gene>
<name>A0A1X6MRJ4_9APHY</name>
<reference evidence="1 2" key="1">
    <citation type="submission" date="2017-04" db="EMBL/GenBank/DDBJ databases">
        <title>Genome Sequence of the Model Brown-Rot Fungus Postia placenta SB12.</title>
        <authorList>
            <consortium name="DOE Joint Genome Institute"/>
            <person name="Gaskell J."/>
            <person name="Kersten P."/>
            <person name="Larrondo L.F."/>
            <person name="Canessa P."/>
            <person name="Martinez D."/>
            <person name="Hibbett D."/>
            <person name="Schmoll M."/>
            <person name="Kubicek C.P."/>
            <person name="Martinez A.T."/>
            <person name="Yadav J."/>
            <person name="Master E."/>
            <person name="Magnuson J.K."/>
            <person name="James T."/>
            <person name="Yaver D."/>
            <person name="Berka R."/>
            <person name="Labutti K."/>
            <person name="Lipzen A."/>
            <person name="Aerts A."/>
            <person name="Barry K."/>
            <person name="Henrissat B."/>
            <person name="Blanchette R."/>
            <person name="Grigoriev I."/>
            <person name="Cullen D."/>
        </authorList>
    </citation>
    <scope>NUCLEOTIDE SEQUENCE [LARGE SCALE GENOMIC DNA]</scope>
    <source>
        <strain evidence="1 2">MAD-698-R-SB12</strain>
    </source>
</reference>
<evidence type="ECO:0000313" key="2">
    <source>
        <dbReference type="Proteomes" id="UP000194127"/>
    </source>
</evidence>
<dbReference type="Proteomes" id="UP000194127">
    <property type="component" value="Unassembled WGS sequence"/>
</dbReference>
<evidence type="ECO:0000313" key="1">
    <source>
        <dbReference type="EMBL" id="OSX59004.1"/>
    </source>
</evidence>
<accession>A0A1X6MRJ4</accession>
<organism evidence="1 2">
    <name type="scientific">Postia placenta MAD-698-R-SB12</name>
    <dbReference type="NCBI Taxonomy" id="670580"/>
    <lineage>
        <taxon>Eukaryota</taxon>
        <taxon>Fungi</taxon>
        <taxon>Dikarya</taxon>
        <taxon>Basidiomycota</taxon>
        <taxon>Agaricomycotina</taxon>
        <taxon>Agaricomycetes</taxon>
        <taxon>Polyporales</taxon>
        <taxon>Adustoporiaceae</taxon>
        <taxon>Rhodonia</taxon>
    </lineage>
</organism>
<dbReference type="EMBL" id="KZ110603">
    <property type="protein sequence ID" value="OSX59004.1"/>
    <property type="molecule type" value="Genomic_DNA"/>
</dbReference>
<proteinExistence type="predicted"/>
<dbReference type="RefSeq" id="XP_024335798.1">
    <property type="nucleotide sequence ID" value="XM_024477865.1"/>
</dbReference>
<feature type="non-terminal residue" evidence="1">
    <location>
        <position position="51"/>
    </location>
</feature>
<keyword evidence="2" id="KW-1185">Reference proteome</keyword>
<dbReference type="GeneID" id="36322815"/>